<feature type="transmembrane region" description="Helical" evidence="2">
    <location>
        <begin position="12"/>
        <end position="33"/>
    </location>
</feature>
<keyword evidence="2" id="KW-0472">Membrane</keyword>
<dbReference type="PANTHER" id="PTHR14136:SF17">
    <property type="entry name" value="BTB_POZ DOMAIN-CONTAINING PROTEIN KCTD9"/>
    <property type="match status" value="1"/>
</dbReference>
<dbReference type="Gene3D" id="2.160.20.80">
    <property type="entry name" value="E3 ubiquitin-protein ligase SopA"/>
    <property type="match status" value="1"/>
</dbReference>
<dbReference type="AlphaFoldDB" id="A0A7W9PWQ8"/>
<evidence type="ECO:0000256" key="2">
    <source>
        <dbReference type="SAM" id="Phobius"/>
    </source>
</evidence>
<name>A0A7W9PWQ8_9ACTN</name>
<comment type="caution">
    <text evidence="3">The sequence shown here is derived from an EMBL/GenBank/DDBJ whole genome shotgun (WGS) entry which is preliminary data.</text>
</comment>
<feature type="region of interest" description="Disordered" evidence="1">
    <location>
        <begin position="146"/>
        <end position="167"/>
    </location>
</feature>
<feature type="transmembrane region" description="Helical" evidence="2">
    <location>
        <begin position="53"/>
        <end position="79"/>
    </location>
</feature>
<proteinExistence type="predicted"/>
<dbReference type="PANTHER" id="PTHR14136">
    <property type="entry name" value="BTB_POZ DOMAIN-CONTAINING PROTEIN KCTD9"/>
    <property type="match status" value="1"/>
</dbReference>
<dbReference type="InterPro" id="IPR051082">
    <property type="entry name" value="Pentapeptide-BTB/POZ_domain"/>
</dbReference>
<dbReference type="InterPro" id="IPR001646">
    <property type="entry name" value="5peptide_repeat"/>
</dbReference>
<keyword evidence="2" id="KW-1133">Transmembrane helix</keyword>
<protein>
    <submittedName>
        <fullName evidence="3">Uncharacterized protein YjbI with pentapeptide repeats</fullName>
    </submittedName>
</protein>
<dbReference type="Proteomes" id="UP000585836">
    <property type="component" value="Unassembled WGS sequence"/>
</dbReference>
<keyword evidence="4" id="KW-1185">Reference proteome</keyword>
<evidence type="ECO:0000313" key="3">
    <source>
        <dbReference type="EMBL" id="MBB5929336.1"/>
    </source>
</evidence>
<dbReference type="RefSeq" id="WP_184968695.1">
    <property type="nucleotide sequence ID" value="NZ_JACHJK010000008.1"/>
</dbReference>
<accession>A0A7W9PWQ8</accession>
<organism evidence="3 4">
    <name type="scientific">Streptomyces echinatus</name>
    <dbReference type="NCBI Taxonomy" id="67293"/>
    <lineage>
        <taxon>Bacteria</taxon>
        <taxon>Bacillati</taxon>
        <taxon>Actinomycetota</taxon>
        <taxon>Actinomycetes</taxon>
        <taxon>Kitasatosporales</taxon>
        <taxon>Streptomycetaceae</taxon>
        <taxon>Streptomyces</taxon>
    </lineage>
</organism>
<reference evidence="3 4" key="1">
    <citation type="submission" date="2020-08" db="EMBL/GenBank/DDBJ databases">
        <title>Genomic Encyclopedia of Type Strains, Phase III (KMG-III): the genomes of soil and plant-associated and newly described type strains.</title>
        <authorList>
            <person name="Whitman W."/>
        </authorList>
    </citation>
    <scope>NUCLEOTIDE SEQUENCE [LARGE SCALE GENOMIC DNA]</scope>
    <source>
        <strain evidence="3 4">CECT 3313</strain>
    </source>
</reference>
<evidence type="ECO:0000313" key="4">
    <source>
        <dbReference type="Proteomes" id="UP000585836"/>
    </source>
</evidence>
<evidence type="ECO:0000256" key="1">
    <source>
        <dbReference type="SAM" id="MobiDB-lite"/>
    </source>
</evidence>
<keyword evidence="2" id="KW-0812">Transmembrane</keyword>
<dbReference type="SUPFAM" id="SSF141571">
    <property type="entry name" value="Pentapeptide repeat-like"/>
    <property type="match status" value="1"/>
</dbReference>
<gene>
    <name evidence="3" type="ORF">FHS34_004820</name>
</gene>
<dbReference type="EMBL" id="JACHJK010000008">
    <property type="protein sequence ID" value="MBB5929336.1"/>
    <property type="molecule type" value="Genomic_DNA"/>
</dbReference>
<sequence length="381" mass="41039">MRETLRGAPLWATRALLPVLCLAVVVGLPLIIWRGPWWFDGKYLPRSDINPAAAALITGFRTAAVQTVAAVGAGIALLYTARTYRLNHRGQVTDRFTKALERLGSEHLYVRIGGVLALEQILHDAPEQAMHAARVLGAFIRDRAPGRASSPVRDRGPYPVVAPLPNRPDEDVQAALTALTRPSSRRYVDQPSRIDLSGLHLQGADLTGADLSGIVCNDADLTDTQLAASTLTNAYLDGVILAGANLTRANLTGARLNKANLTGARLLGADCTGAQFEDANLTRVAAYLRPGGEIVDKANFTRAYLCKANLTLAEFHGAIFDRAYLLEANLSITALYEVDLRTAGGLTLAQVTKALLDERTQLPKPIADDPAIEERIRESVP</sequence>
<dbReference type="Pfam" id="PF00805">
    <property type="entry name" value="Pentapeptide"/>
    <property type="match status" value="3"/>
</dbReference>